<evidence type="ECO:0000259" key="14">
    <source>
        <dbReference type="Pfam" id="PF02749"/>
    </source>
</evidence>
<evidence type="ECO:0000259" key="13">
    <source>
        <dbReference type="Pfam" id="PF01729"/>
    </source>
</evidence>
<feature type="domain" description="Quinolinate phosphoribosyl transferase C-terminal" evidence="13">
    <location>
        <begin position="120"/>
        <end position="290"/>
    </location>
</feature>
<reference evidence="15" key="2">
    <citation type="submission" date="2011-02" db="EMBL/GenBank/DDBJ databases">
        <authorList>
            <person name="MacLean D."/>
        </authorList>
    </citation>
    <scope>NUCLEOTIDE SEQUENCE</scope>
</reference>
<dbReference type="NCBIfam" id="TIGR00078">
    <property type="entry name" value="nadC"/>
    <property type="match status" value="1"/>
</dbReference>
<evidence type="ECO:0000256" key="6">
    <source>
        <dbReference type="ARBA" id="ARBA00020990"/>
    </source>
</evidence>
<evidence type="ECO:0000256" key="4">
    <source>
        <dbReference type="ARBA" id="ARBA00011218"/>
    </source>
</evidence>
<dbReference type="Pfam" id="PF01729">
    <property type="entry name" value="QRPTase_C"/>
    <property type="match status" value="1"/>
</dbReference>
<dbReference type="CDD" id="cd01572">
    <property type="entry name" value="QPRTase"/>
    <property type="match status" value="1"/>
</dbReference>
<dbReference type="EMBL" id="FR824428">
    <property type="protein sequence ID" value="CCA26546.1"/>
    <property type="molecule type" value="Genomic_DNA"/>
</dbReference>
<evidence type="ECO:0000256" key="2">
    <source>
        <dbReference type="ARBA" id="ARBA00004893"/>
    </source>
</evidence>
<dbReference type="HOGENOM" id="CLU_039622_1_0_1"/>
<dbReference type="Gene3D" id="3.90.1170.20">
    <property type="entry name" value="Quinolinate phosphoribosyl transferase, N-terminal domain"/>
    <property type="match status" value="1"/>
</dbReference>
<dbReference type="GO" id="GO:0004514">
    <property type="term" value="F:nicotinate-nucleotide diphosphorylase (carboxylating) activity"/>
    <property type="evidence" value="ECO:0007669"/>
    <property type="project" value="UniProtKB-EC"/>
</dbReference>
<dbReference type="SUPFAM" id="SSF54675">
    <property type="entry name" value="Nicotinate/Quinolinate PRTase N-terminal domain-like"/>
    <property type="match status" value="1"/>
</dbReference>
<dbReference type="PANTHER" id="PTHR32179">
    <property type="entry name" value="NICOTINATE-NUCLEOTIDE PYROPHOSPHORYLASE [CARBOXYLATING]"/>
    <property type="match status" value="1"/>
</dbReference>
<feature type="domain" description="Quinolinate phosphoribosyl transferase N-terminal" evidence="14">
    <location>
        <begin position="39"/>
        <end position="118"/>
    </location>
</feature>
<evidence type="ECO:0000256" key="8">
    <source>
        <dbReference type="ARBA" id="ARBA00022676"/>
    </source>
</evidence>
<dbReference type="GO" id="GO:0034213">
    <property type="term" value="P:quinolinate catabolic process"/>
    <property type="evidence" value="ECO:0007669"/>
    <property type="project" value="TreeGrafter"/>
</dbReference>
<comment type="pathway">
    <text evidence="2 12">Cofactor biosynthesis; NAD(+) biosynthesis; nicotinate D-ribonucleotide from quinolinate: step 1/1.</text>
</comment>
<comment type="function">
    <text evidence="1 12">Involved in the catabolism of quinolinic acid (QA).</text>
</comment>
<dbReference type="PIRSF" id="PIRSF006250">
    <property type="entry name" value="NadC_ModD"/>
    <property type="match status" value="1"/>
</dbReference>
<dbReference type="UniPathway" id="UPA00253">
    <property type="reaction ID" value="UER00331"/>
</dbReference>
<evidence type="ECO:0000313" key="15">
    <source>
        <dbReference type="EMBL" id="CCA26546.1"/>
    </source>
</evidence>
<dbReference type="GO" id="GO:0009435">
    <property type="term" value="P:NAD+ biosynthetic process"/>
    <property type="evidence" value="ECO:0007669"/>
    <property type="project" value="UniProtKB-UniPathway"/>
</dbReference>
<evidence type="ECO:0000256" key="3">
    <source>
        <dbReference type="ARBA" id="ARBA00009400"/>
    </source>
</evidence>
<reference evidence="15" key="1">
    <citation type="journal article" date="2011" name="PLoS Biol.">
        <title>Gene gain and loss during evolution of obligate parasitism in the white rust pathogen of Arabidopsis thaliana.</title>
        <authorList>
            <person name="Kemen E."/>
            <person name="Gardiner A."/>
            <person name="Schultz-Larsen T."/>
            <person name="Kemen A.C."/>
            <person name="Balmuth A.L."/>
            <person name="Robert-Seilaniantz A."/>
            <person name="Bailey K."/>
            <person name="Holub E."/>
            <person name="Studholme D.J."/>
            <person name="Maclean D."/>
            <person name="Jones J.D."/>
        </authorList>
    </citation>
    <scope>NUCLEOTIDE SEQUENCE</scope>
</reference>
<dbReference type="InterPro" id="IPR036068">
    <property type="entry name" value="Nicotinate_pribotase-like_C"/>
</dbReference>
<dbReference type="InterPro" id="IPR022412">
    <property type="entry name" value="Quinolinate_PRibosylTrfase_N"/>
</dbReference>
<dbReference type="InterPro" id="IPR013785">
    <property type="entry name" value="Aldolase_TIM"/>
</dbReference>
<name>F0WYI9_9STRA</name>
<evidence type="ECO:0000256" key="12">
    <source>
        <dbReference type="PIRNR" id="PIRNR006250"/>
    </source>
</evidence>
<comment type="catalytic activity">
    <reaction evidence="11 12">
        <text>nicotinate beta-D-ribonucleotide + CO2 + diphosphate = quinolinate + 5-phospho-alpha-D-ribose 1-diphosphate + 2 H(+)</text>
        <dbReference type="Rhea" id="RHEA:12733"/>
        <dbReference type="ChEBI" id="CHEBI:15378"/>
        <dbReference type="ChEBI" id="CHEBI:16526"/>
        <dbReference type="ChEBI" id="CHEBI:29959"/>
        <dbReference type="ChEBI" id="CHEBI:33019"/>
        <dbReference type="ChEBI" id="CHEBI:57502"/>
        <dbReference type="ChEBI" id="CHEBI:58017"/>
        <dbReference type="EC" id="2.4.2.19"/>
    </reaction>
</comment>
<organism evidence="15">
    <name type="scientific">Albugo laibachii Nc14</name>
    <dbReference type="NCBI Taxonomy" id="890382"/>
    <lineage>
        <taxon>Eukaryota</taxon>
        <taxon>Sar</taxon>
        <taxon>Stramenopiles</taxon>
        <taxon>Oomycota</taxon>
        <taxon>Peronosporomycetes</taxon>
        <taxon>Albuginales</taxon>
        <taxon>Albuginaceae</taxon>
        <taxon>Albugo</taxon>
    </lineage>
</organism>
<dbReference type="InterPro" id="IPR027277">
    <property type="entry name" value="NadC/ModD"/>
</dbReference>
<keyword evidence="8 12" id="KW-0328">Glycosyltransferase</keyword>
<dbReference type="Pfam" id="PF02749">
    <property type="entry name" value="QRPTase_N"/>
    <property type="match status" value="1"/>
</dbReference>
<keyword evidence="7 12" id="KW-0662">Pyridine nucleotide biosynthesis</keyword>
<dbReference type="FunFam" id="3.90.1170.20:FF:000003">
    <property type="entry name" value="Nicotinate-nucleotide pyrophosphorylase [carboxylating]"/>
    <property type="match status" value="1"/>
</dbReference>
<dbReference type="SUPFAM" id="SSF51690">
    <property type="entry name" value="Nicotinate/Quinolinate PRTase C-terminal domain-like"/>
    <property type="match status" value="1"/>
</dbReference>
<proteinExistence type="inferred from homology"/>
<dbReference type="AlphaFoldDB" id="F0WYI9"/>
<evidence type="ECO:0000256" key="5">
    <source>
        <dbReference type="ARBA" id="ARBA00011944"/>
    </source>
</evidence>
<evidence type="ECO:0000256" key="11">
    <source>
        <dbReference type="ARBA" id="ARBA00047445"/>
    </source>
</evidence>
<evidence type="ECO:0000256" key="1">
    <source>
        <dbReference type="ARBA" id="ARBA00003237"/>
    </source>
</evidence>
<dbReference type="InterPro" id="IPR004393">
    <property type="entry name" value="NadC"/>
</dbReference>
<accession>F0WYI9</accession>
<dbReference type="Gene3D" id="3.20.20.70">
    <property type="entry name" value="Aldolase class I"/>
    <property type="match status" value="1"/>
</dbReference>
<comment type="similarity">
    <text evidence="3 12">Belongs to the NadC/ModD family.</text>
</comment>
<evidence type="ECO:0000256" key="10">
    <source>
        <dbReference type="ARBA" id="ARBA00033102"/>
    </source>
</evidence>
<dbReference type="PANTHER" id="PTHR32179:SF3">
    <property type="entry name" value="NICOTINATE-NUCLEOTIDE PYROPHOSPHORYLASE [CARBOXYLATING]"/>
    <property type="match status" value="1"/>
</dbReference>
<dbReference type="EC" id="2.4.2.19" evidence="5 12"/>
<dbReference type="InterPro" id="IPR002638">
    <property type="entry name" value="Quinolinate_PRibosylTrfase_C"/>
</dbReference>
<keyword evidence="9 12" id="KW-0808">Transferase</keyword>
<protein>
    <recommendedName>
        <fullName evidence="6 12">Nicotinate-nucleotide pyrophosphorylase [carboxylating]</fullName>
        <ecNumber evidence="5 12">2.4.2.19</ecNumber>
    </recommendedName>
    <alternativeName>
        <fullName evidence="10 12">Quinolinate phosphoribosyltransferase [decarboxylating]</fullName>
    </alternativeName>
</protein>
<evidence type="ECO:0000256" key="7">
    <source>
        <dbReference type="ARBA" id="ARBA00022642"/>
    </source>
</evidence>
<evidence type="ECO:0000256" key="9">
    <source>
        <dbReference type="ARBA" id="ARBA00022679"/>
    </source>
</evidence>
<dbReference type="GO" id="GO:0005737">
    <property type="term" value="C:cytoplasm"/>
    <property type="evidence" value="ECO:0007669"/>
    <property type="project" value="TreeGrafter"/>
</dbReference>
<dbReference type="InterPro" id="IPR037128">
    <property type="entry name" value="Quinolinate_PRibosylTase_N_sf"/>
</dbReference>
<sequence>MAHLPCMAHLLPPTWKKHVQMWLEDDIPSFDIGGYVVGETEEKALLYGKSNGILAGVPFFEEIFSTLHCTVHWKFAEGSKIDIEATDTKKVLVAEITGKCRNILLGERTALNILTRASGIATQALATLEVAREAGWNGHVAGTRKTTPGFRLVEKYALLVAGVSTHRHDLSQMVMLKDNHVWAAGSITKAVGCAKQVAGFHMKIEVECQNLKEAQEAAIAGADIVMLDNMNPEALRSAAQVLKQEFPHLLIEASGGITATNITEYTSPHVDIISQGGLTQGYPCLDFSLKIQK</sequence>
<comment type="subunit">
    <text evidence="4 12">Hexamer formed by 3 homodimers.</text>
</comment>
<dbReference type="FunFam" id="3.20.20.70:FF:000090">
    <property type="entry name" value="Nicotinate-nucleotide pyrophosphorylase [carboxylating]"/>
    <property type="match status" value="1"/>
</dbReference>
<gene>
    <name evidence="15" type="primary">AlNc14C384G11251</name>
    <name evidence="15" type="ORF">ALNC14_126900</name>
</gene>